<gene>
    <name evidence="2" type="ORF">M409DRAFT_65801</name>
</gene>
<dbReference type="RefSeq" id="XP_033668552.1">
    <property type="nucleotide sequence ID" value="XM_033816670.1"/>
</dbReference>
<dbReference type="InterPro" id="IPR037175">
    <property type="entry name" value="KFase_sf"/>
</dbReference>
<dbReference type="GO" id="GO:0004061">
    <property type="term" value="F:arylformamidase activity"/>
    <property type="evidence" value="ECO:0007669"/>
    <property type="project" value="InterPro"/>
</dbReference>
<dbReference type="GeneID" id="54569942"/>
<evidence type="ECO:0008006" key="4">
    <source>
        <dbReference type="Google" id="ProtNLM"/>
    </source>
</evidence>
<dbReference type="AlphaFoldDB" id="A0A6A6CM33"/>
<dbReference type="SUPFAM" id="SSF102198">
    <property type="entry name" value="Putative cyclase"/>
    <property type="match status" value="1"/>
</dbReference>
<dbReference type="Gene3D" id="3.50.30.50">
    <property type="entry name" value="Putative cyclase"/>
    <property type="match status" value="1"/>
</dbReference>
<evidence type="ECO:0000256" key="1">
    <source>
        <dbReference type="ARBA" id="ARBA00007865"/>
    </source>
</evidence>
<dbReference type="PANTHER" id="PTHR34861:SF11">
    <property type="entry name" value="CYCLASE"/>
    <property type="match status" value="1"/>
</dbReference>
<proteinExistence type="inferred from homology"/>
<dbReference type="Proteomes" id="UP000799537">
    <property type="component" value="Unassembled WGS sequence"/>
</dbReference>
<dbReference type="Pfam" id="PF04199">
    <property type="entry name" value="Cyclase"/>
    <property type="match status" value="1"/>
</dbReference>
<dbReference type="EMBL" id="ML993592">
    <property type="protein sequence ID" value="KAF2167663.1"/>
    <property type="molecule type" value="Genomic_DNA"/>
</dbReference>
<dbReference type="InterPro" id="IPR007325">
    <property type="entry name" value="KFase/CYL"/>
</dbReference>
<protein>
    <recommendedName>
        <fullName evidence="4">Cyclase</fullName>
    </recommendedName>
</protein>
<dbReference type="PANTHER" id="PTHR34861">
    <property type="match status" value="1"/>
</dbReference>
<evidence type="ECO:0000313" key="2">
    <source>
        <dbReference type="EMBL" id="KAF2167663.1"/>
    </source>
</evidence>
<accession>A0A6A6CM33</accession>
<evidence type="ECO:0000313" key="3">
    <source>
        <dbReference type="Proteomes" id="UP000799537"/>
    </source>
</evidence>
<sequence length="321" mass="36100">MSSPIPKFSDLPLDKNGPHHNAWGLYGKDDQLGTLNRLTDDIVKAAASEIQTGTRINLDWPLDAQADVPFFGRQAFEKNVYQKPPRIVNDDVWTFNTQSSSQWDGLRHFGYQKEAKFYNGVTLDEIHGRNGVEKTNRNGIGAWAEQGIVGRGILLDYHAWRIKNNIPHDAFETASISAETLQKVAADQGTEIHFGDILLLRSGYLDAYNKLSRADVEAMRQKQPLTFTGVEQSEETMEFLWSNFSACGADHPSWEAWPTRKEWSLHEVMLAGWGMPIGELFDLEGLARQCREVGRWSFFVCSKPVYVPGGVASPPNILAIF</sequence>
<dbReference type="OrthoDB" id="5396at2759"/>
<comment type="similarity">
    <text evidence="1">Belongs to the Cyclase 1 superfamily.</text>
</comment>
<dbReference type="GO" id="GO:0019441">
    <property type="term" value="P:L-tryptophan catabolic process to kynurenine"/>
    <property type="evidence" value="ECO:0007669"/>
    <property type="project" value="InterPro"/>
</dbReference>
<keyword evidence="3" id="KW-1185">Reference proteome</keyword>
<organism evidence="2 3">
    <name type="scientific">Zasmidium cellare ATCC 36951</name>
    <dbReference type="NCBI Taxonomy" id="1080233"/>
    <lineage>
        <taxon>Eukaryota</taxon>
        <taxon>Fungi</taxon>
        <taxon>Dikarya</taxon>
        <taxon>Ascomycota</taxon>
        <taxon>Pezizomycotina</taxon>
        <taxon>Dothideomycetes</taxon>
        <taxon>Dothideomycetidae</taxon>
        <taxon>Mycosphaerellales</taxon>
        <taxon>Mycosphaerellaceae</taxon>
        <taxon>Zasmidium</taxon>
    </lineage>
</organism>
<name>A0A6A6CM33_ZASCE</name>
<reference evidence="2" key="1">
    <citation type="journal article" date="2020" name="Stud. Mycol.">
        <title>101 Dothideomycetes genomes: a test case for predicting lifestyles and emergence of pathogens.</title>
        <authorList>
            <person name="Haridas S."/>
            <person name="Albert R."/>
            <person name="Binder M."/>
            <person name="Bloem J."/>
            <person name="Labutti K."/>
            <person name="Salamov A."/>
            <person name="Andreopoulos B."/>
            <person name="Baker S."/>
            <person name="Barry K."/>
            <person name="Bills G."/>
            <person name="Bluhm B."/>
            <person name="Cannon C."/>
            <person name="Castanera R."/>
            <person name="Culley D."/>
            <person name="Daum C."/>
            <person name="Ezra D."/>
            <person name="Gonzalez J."/>
            <person name="Henrissat B."/>
            <person name="Kuo A."/>
            <person name="Liang C."/>
            <person name="Lipzen A."/>
            <person name="Lutzoni F."/>
            <person name="Magnuson J."/>
            <person name="Mondo S."/>
            <person name="Nolan M."/>
            <person name="Ohm R."/>
            <person name="Pangilinan J."/>
            <person name="Park H.-J."/>
            <person name="Ramirez L."/>
            <person name="Alfaro M."/>
            <person name="Sun H."/>
            <person name="Tritt A."/>
            <person name="Yoshinaga Y."/>
            <person name="Zwiers L.-H."/>
            <person name="Turgeon B."/>
            <person name="Goodwin S."/>
            <person name="Spatafora J."/>
            <person name="Crous P."/>
            <person name="Grigoriev I."/>
        </authorList>
    </citation>
    <scope>NUCLEOTIDE SEQUENCE</scope>
    <source>
        <strain evidence="2">ATCC 36951</strain>
    </source>
</reference>